<reference evidence="3" key="1">
    <citation type="submission" date="2016-04" db="EMBL/GenBank/DDBJ databases">
        <title>Cephalotus genome sequencing.</title>
        <authorList>
            <person name="Fukushima K."/>
            <person name="Hasebe M."/>
            <person name="Fang X."/>
        </authorList>
    </citation>
    <scope>NUCLEOTIDE SEQUENCE [LARGE SCALE GENOMIC DNA]</scope>
    <source>
        <strain evidence="3">cv. St1</strain>
    </source>
</reference>
<accession>A0A1Q3CU20</accession>
<protein>
    <recommendedName>
        <fullName evidence="4">Gag-asp_proteas domain-containing protein</fullName>
    </recommendedName>
</protein>
<proteinExistence type="predicted"/>
<dbReference type="InterPro" id="IPR021109">
    <property type="entry name" value="Peptidase_aspartic_dom_sf"/>
</dbReference>
<evidence type="ECO:0000256" key="1">
    <source>
        <dbReference type="SAM" id="MobiDB-lite"/>
    </source>
</evidence>
<dbReference type="Proteomes" id="UP000187406">
    <property type="component" value="Unassembled WGS sequence"/>
</dbReference>
<organism evidence="2 3">
    <name type="scientific">Cephalotus follicularis</name>
    <name type="common">Albany pitcher plant</name>
    <dbReference type="NCBI Taxonomy" id="3775"/>
    <lineage>
        <taxon>Eukaryota</taxon>
        <taxon>Viridiplantae</taxon>
        <taxon>Streptophyta</taxon>
        <taxon>Embryophyta</taxon>
        <taxon>Tracheophyta</taxon>
        <taxon>Spermatophyta</taxon>
        <taxon>Magnoliopsida</taxon>
        <taxon>eudicotyledons</taxon>
        <taxon>Gunneridae</taxon>
        <taxon>Pentapetalae</taxon>
        <taxon>rosids</taxon>
        <taxon>fabids</taxon>
        <taxon>Oxalidales</taxon>
        <taxon>Cephalotaceae</taxon>
        <taxon>Cephalotus</taxon>
    </lineage>
</organism>
<keyword evidence="3" id="KW-1185">Reference proteome</keyword>
<dbReference type="PANTHER" id="PTHR33067:SF31">
    <property type="entry name" value="RNA-DIRECTED DNA POLYMERASE"/>
    <property type="match status" value="1"/>
</dbReference>
<evidence type="ECO:0008006" key="4">
    <source>
        <dbReference type="Google" id="ProtNLM"/>
    </source>
</evidence>
<dbReference type="EMBL" id="BDDD01002924">
    <property type="protein sequence ID" value="GAV83548.1"/>
    <property type="molecule type" value="Genomic_DNA"/>
</dbReference>
<gene>
    <name evidence="2" type="ORF">CFOL_v3_26994</name>
</gene>
<name>A0A1Q3CU20_CEPFO</name>
<dbReference type="Gene3D" id="2.40.70.10">
    <property type="entry name" value="Acid Proteases"/>
    <property type="match status" value="1"/>
</dbReference>
<evidence type="ECO:0000313" key="2">
    <source>
        <dbReference type="EMBL" id="GAV83548.1"/>
    </source>
</evidence>
<dbReference type="OrthoDB" id="1305902at2759"/>
<dbReference type="PANTHER" id="PTHR33067">
    <property type="entry name" value="RNA-DIRECTED DNA POLYMERASE-RELATED"/>
    <property type="match status" value="1"/>
</dbReference>
<feature type="region of interest" description="Disordered" evidence="1">
    <location>
        <begin position="130"/>
        <end position="171"/>
    </location>
</feature>
<dbReference type="AlphaFoldDB" id="A0A1Q3CU20"/>
<dbReference type="CDD" id="cd00303">
    <property type="entry name" value="retropepsin_like"/>
    <property type="match status" value="1"/>
</dbReference>
<comment type="caution">
    <text evidence="2">The sequence shown here is derived from an EMBL/GenBank/DDBJ whole genome shotgun (WGS) entry which is preliminary data.</text>
</comment>
<dbReference type="InParanoid" id="A0A1Q3CU20"/>
<sequence>MKAWERYRDLLQKCLHHGLPTWLQVQTFYIGLEAQLRTMIDAAAGRALMSKTHDEAYALLEEIASNNYQWSSKKAIPKRTAGIHDIDATTILTAQIGLLTKQLEESQITPSLICELCGGPHSSVEFRVGNPFATTQDTPNKIEENKDEEDNNENPELEMKQPKSVKTPTPYVPPVPFPQHLRKNMVDKEFKNLDVFKKLHINIPFTDAVAQMPNYARFLKDILSKKRKLEEYETVKLAEECSATLQKKLPPKIKDPGSFTTPCTIGNLYFEKALRDLGTTINLMSLSIFRKLGLGEVKATSVTLQLADRSIKNPREIIEHVLVKVDKFIFPDFLLLDMEEDSEIPLILGQPFLTKGRILIDVQEDKLILRVQDEKVVFNVFEPMGYSSEG</sequence>
<evidence type="ECO:0000313" key="3">
    <source>
        <dbReference type="Proteomes" id="UP000187406"/>
    </source>
</evidence>
<feature type="compositionally biased region" description="Acidic residues" evidence="1">
    <location>
        <begin position="145"/>
        <end position="156"/>
    </location>
</feature>